<keyword evidence="10" id="KW-1185">Reference proteome</keyword>
<dbReference type="Pfam" id="PF05497">
    <property type="entry name" value="Destabilase"/>
    <property type="match status" value="2"/>
</dbReference>
<keyword evidence="4" id="KW-0081">Bacteriolytic enzyme</keyword>
<dbReference type="AlphaFoldDB" id="A0A8I6SVP8"/>
<feature type="disulfide bond" evidence="7">
    <location>
        <begin position="40"/>
        <end position="46"/>
    </location>
</feature>
<feature type="chain" id="PRO_5035282600" description="lysozyme" evidence="8">
    <location>
        <begin position="22"/>
        <end position="183"/>
    </location>
</feature>
<organism evidence="9 10">
    <name type="scientific">Cimex lectularius</name>
    <name type="common">Bed bug</name>
    <name type="synonym">Acanthia lectularia</name>
    <dbReference type="NCBI Taxonomy" id="79782"/>
    <lineage>
        <taxon>Eukaryota</taxon>
        <taxon>Metazoa</taxon>
        <taxon>Ecdysozoa</taxon>
        <taxon>Arthropoda</taxon>
        <taxon>Hexapoda</taxon>
        <taxon>Insecta</taxon>
        <taxon>Pterygota</taxon>
        <taxon>Neoptera</taxon>
        <taxon>Paraneoptera</taxon>
        <taxon>Hemiptera</taxon>
        <taxon>Heteroptera</taxon>
        <taxon>Panheteroptera</taxon>
        <taxon>Cimicomorpha</taxon>
        <taxon>Cimicidae</taxon>
        <taxon>Cimex</taxon>
    </lineage>
</organism>
<evidence type="ECO:0000313" key="10">
    <source>
        <dbReference type="Proteomes" id="UP000494040"/>
    </source>
</evidence>
<dbReference type="GeneID" id="106672655"/>
<dbReference type="GO" id="GO:0042742">
    <property type="term" value="P:defense response to bacterium"/>
    <property type="evidence" value="ECO:0007669"/>
    <property type="project" value="UniProtKB-KW"/>
</dbReference>
<evidence type="ECO:0000256" key="5">
    <source>
        <dbReference type="ARBA" id="ARBA00022801"/>
    </source>
</evidence>
<keyword evidence="3" id="KW-0929">Antimicrobial</keyword>
<dbReference type="GO" id="GO:0003796">
    <property type="term" value="F:lysozyme activity"/>
    <property type="evidence" value="ECO:0007669"/>
    <property type="project" value="UniProtKB-EC"/>
</dbReference>
<dbReference type="OMA" id="YDFAAIH"/>
<keyword evidence="6" id="KW-0326">Glycosidase</keyword>
<name>A0A8I6SVP8_CIMLE</name>
<evidence type="ECO:0000256" key="1">
    <source>
        <dbReference type="ARBA" id="ARBA00000632"/>
    </source>
</evidence>
<dbReference type="PROSITE" id="PS00018">
    <property type="entry name" value="EF_HAND_1"/>
    <property type="match status" value="1"/>
</dbReference>
<evidence type="ECO:0000256" key="2">
    <source>
        <dbReference type="ARBA" id="ARBA00012732"/>
    </source>
</evidence>
<dbReference type="CDD" id="cd16890">
    <property type="entry name" value="lyz_i"/>
    <property type="match status" value="1"/>
</dbReference>
<evidence type="ECO:0000256" key="4">
    <source>
        <dbReference type="ARBA" id="ARBA00022638"/>
    </source>
</evidence>
<feature type="disulfide bond" evidence="7">
    <location>
        <begin position="52"/>
        <end position="57"/>
    </location>
</feature>
<dbReference type="OrthoDB" id="6337871at2759"/>
<dbReference type="InterPro" id="IPR008597">
    <property type="entry name" value="Invert_lysozyme"/>
</dbReference>
<dbReference type="PROSITE" id="PS51909">
    <property type="entry name" value="LYSOZYME_I"/>
    <property type="match status" value="1"/>
</dbReference>
<dbReference type="RefSeq" id="XP_024086362.1">
    <property type="nucleotide sequence ID" value="XM_024230594.1"/>
</dbReference>
<dbReference type="KEGG" id="clec:106672655"/>
<evidence type="ECO:0000313" key="9">
    <source>
        <dbReference type="EnsemblMetazoa" id="XP_024086362.1"/>
    </source>
</evidence>
<dbReference type="Gene3D" id="1.10.530.10">
    <property type="match status" value="1"/>
</dbReference>
<feature type="signal peptide" evidence="8">
    <location>
        <begin position="1"/>
        <end position="21"/>
    </location>
</feature>
<evidence type="ECO:0000256" key="3">
    <source>
        <dbReference type="ARBA" id="ARBA00022529"/>
    </source>
</evidence>
<sequence length="183" mass="20410">MISRVCVSIFVIAVGVTLIYGQQGFLNVKPVNELCLGCICEAISNCNTSLGCSGNICGLFKITWAYWADANKPTLKLDNPDSNDGKFLRHFFFNLYNLKYQRYQGRLNKTQENPKDAIQRCDQKIIFQDCNNDGVVDCFDYAAIHMLGGYGCRGNLNPDFNYKFNTCQQQVAQIVSGTGGNAN</sequence>
<dbReference type="Proteomes" id="UP000494040">
    <property type="component" value="Unassembled WGS sequence"/>
</dbReference>
<keyword evidence="7" id="KW-1015">Disulfide bond</keyword>
<comment type="catalytic activity">
    <reaction evidence="1">
        <text>Hydrolysis of (1-&gt;4)-beta-linkages between N-acetylmuramic acid and N-acetyl-D-glucosamine residues in a peptidoglycan and between N-acetyl-D-glucosamine residues in chitodextrins.</text>
        <dbReference type="EC" id="3.2.1.17"/>
    </reaction>
</comment>
<dbReference type="EC" id="3.2.1.17" evidence="2"/>
<dbReference type="GO" id="GO:0031640">
    <property type="term" value="P:killing of cells of another organism"/>
    <property type="evidence" value="ECO:0007669"/>
    <property type="project" value="UniProtKB-KW"/>
</dbReference>
<evidence type="ECO:0000256" key="6">
    <source>
        <dbReference type="ARBA" id="ARBA00023295"/>
    </source>
</evidence>
<accession>A0A8I6SVP8</accession>
<keyword evidence="8" id="KW-0732">Signal</keyword>
<dbReference type="EnsemblMetazoa" id="XM_024230594.1">
    <property type="protein sequence ID" value="XP_024086362.1"/>
    <property type="gene ID" value="LOC106672655"/>
</dbReference>
<reference evidence="9" key="1">
    <citation type="submission" date="2022-01" db="UniProtKB">
        <authorList>
            <consortium name="EnsemblMetazoa"/>
        </authorList>
    </citation>
    <scope>IDENTIFICATION</scope>
</reference>
<protein>
    <recommendedName>
        <fullName evidence="2">lysozyme</fullName>
        <ecNumber evidence="2">3.2.1.17</ecNumber>
    </recommendedName>
</protein>
<dbReference type="InterPro" id="IPR018247">
    <property type="entry name" value="EF_Hand_1_Ca_BS"/>
</dbReference>
<proteinExistence type="predicted"/>
<evidence type="ECO:0000256" key="8">
    <source>
        <dbReference type="SAM" id="SignalP"/>
    </source>
</evidence>
<evidence type="ECO:0000256" key="7">
    <source>
        <dbReference type="PIRSR" id="PIRSR608597-3"/>
    </source>
</evidence>
<keyword evidence="5" id="KW-0378">Hydrolase</keyword>